<dbReference type="AlphaFoldDB" id="A0AAE3ZLD4"/>
<keyword evidence="3" id="KW-1185">Reference proteome</keyword>
<gene>
    <name evidence="2" type="ORF">J2S44_000260</name>
</gene>
<keyword evidence="2" id="KW-0489">Methyltransferase</keyword>
<dbReference type="Pfam" id="PF13649">
    <property type="entry name" value="Methyltransf_25"/>
    <property type="match status" value="1"/>
</dbReference>
<dbReference type="Proteomes" id="UP001183629">
    <property type="component" value="Unassembled WGS sequence"/>
</dbReference>
<accession>A0AAE3ZLD4</accession>
<dbReference type="PANTHER" id="PTHR43591">
    <property type="entry name" value="METHYLTRANSFERASE"/>
    <property type="match status" value="1"/>
</dbReference>
<organism evidence="2 3">
    <name type="scientific">Catenuloplanes niger</name>
    <dbReference type="NCBI Taxonomy" id="587534"/>
    <lineage>
        <taxon>Bacteria</taxon>
        <taxon>Bacillati</taxon>
        <taxon>Actinomycetota</taxon>
        <taxon>Actinomycetes</taxon>
        <taxon>Micromonosporales</taxon>
        <taxon>Micromonosporaceae</taxon>
        <taxon>Catenuloplanes</taxon>
    </lineage>
</organism>
<protein>
    <submittedName>
        <fullName evidence="2">SAM-dependent methyltransferase</fullName>
    </submittedName>
</protein>
<dbReference type="Gene3D" id="3.40.50.150">
    <property type="entry name" value="Vaccinia Virus protein VP39"/>
    <property type="match status" value="1"/>
</dbReference>
<sequence>MRLLNGLVDPLLDPLGDLPAGAHVVQLACGTGGLALALAQRRPDLRITAIDIDPVALTTGRADAARLGLTVDFREMSMAALALDDGSADAIISRMGLFLPGTAPFGAAAREAARVLRRGGVLSAAAWPGPDDSPYTRFGTAVLRRFRPVPNFAAPFAEAGRPGALEGHLTAAGFRDVAATRFHWDTEYPDFDAWWAFVAEFGPLAPLFAAVDTADARAATAEEVRPYRTAAGGYRLPAAAHLLTAHR</sequence>
<dbReference type="GO" id="GO:0032259">
    <property type="term" value="P:methylation"/>
    <property type="evidence" value="ECO:0007669"/>
    <property type="project" value="UniProtKB-KW"/>
</dbReference>
<evidence type="ECO:0000313" key="2">
    <source>
        <dbReference type="EMBL" id="MDR7320010.1"/>
    </source>
</evidence>
<dbReference type="GO" id="GO:0008168">
    <property type="term" value="F:methyltransferase activity"/>
    <property type="evidence" value="ECO:0007669"/>
    <property type="project" value="UniProtKB-KW"/>
</dbReference>
<dbReference type="EMBL" id="JAVDYC010000001">
    <property type="protein sequence ID" value="MDR7320010.1"/>
    <property type="molecule type" value="Genomic_DNA"/>
</dbReference>
<dbReference type="InterPro" id="IPR029063">
    <property type="entry name" value="SAM-dependent_MTases_sf"/>
</dbReference>
<feature type="domain" description="Methyltransferase" evidence="1">
    <location>
        <begin position="24"/>
        <end position="120"/>
    </location>
</feature>
<comment type="caution">
    <text evidence="2">The sequence shown here is derived from an EMBL/GenBank/DDBJ whole genome shotgun (WGS) entry which is preliminary data.</text>
</comment>
<reference evidence="2 3" key="1">
    <citation type="submission" date="2023-07" db="EMBL/GenBank/DDBJ databases">
        <title>Sequencing the genomes of 1000 actinobacteria strains.</title>
        <authorList>
            <person name="Klenk H.-P."/>
        </authorList>
    </citation>
    <scope>NUCLEOTIDE SEQUENCE [LARGE SCALE GENOMIC DNA]</scope>
    <source>
        <strain evidence="2 3">DSM 44711</strain>
    </source>
</reference>
<name>A0AAE3ZLD4_9ACTN</name>
<evidence type="ECO:0000259" key="1">
    <source>
        <dbReference type="Pfam" id="PF13649"/>
    </source>
</evidence>
<proteinExistence type="predicted"/>
<dbReference type="CDD" id="cd02440">
    <property type="entry name" value="AdoMet_MTases"/>
    <property type="match status" value="1"/>
</dbReference>
<keyword evidence="2" id="KW-0808">Transferase</keyword>
<dbReference type="SUPFAM" id="SSF53335">
    <property type="entry name" value="S-adenosyl-L-methionine-dependent methyltransferases"/>
    <property type="match status" value="1"/>
</dbReference>
<dbReference type="InterPro" id="IPR041698">
    <property type="entry name" value="Methyltransf_25"/>
</dbReference>
<evidence type="ECO:0000313" key="3">
    <source>
        <dbReference type="Proteomes" id="UP001183629"/>
    </source>
</evidence>
<dbReference type="RefSeq" id="WP_310408101.1">
    <property type="nucleotide sequence ID" value="NZ_JAVDYC010000001.1"/>
</dbReference>